<feature type="transmembrane region" description="Helical" evidence="7">
    <location>
        <begin position="143"/>
        <end position="163"/>
    </location>
</feature>
<feature type="domain" description="Phage shock protein PspC N-terminal" evidence="8">
    <location>
        <begin position="39"/>
        <end position="89"/>
    </location>
</feature>
<dbReference type="InterPro" id="IPR007168">
    <property type="entry name" value="Phageshock_PspC_N"/>
</dbReference>
<evidence type="ECO:0000259" key="8">
    <source>
        <dbReference type="Pfam" id="PF04024"/>
    </source>
</evidence>
<keyword evidence="5 7" id="KW-0472">Membrane</keyword>
<feature type="transmembrane region" description="Helical" evidence="7">
    <location>
        <begin position="305"/>
        <end position="327"/>
    </location>
</feature>
<feature type="region of interest" description="Disordered" evidence="6">
    <location>
        <begin position="172"/>
        <end position="210"/>
    </location>
</feature>
<name>A0A7W3JPN5_9MICO</name>
<evidence type="ECO:0000256" key="2">
    <source>
        <dbReference type="ARBA" id="ARBA00022475"/>
    </source>
</evidence>
<feature type="transmembrane region" description="Helical" evidence="7">
    <location>
        <begin position="108"/>
        <end position="131"/>
    </location>
</feature>
<feature type="compositionally biased region" description="Low complexity" evidence="6">
    <location>
        <begin position="495"/>
        <end position="516"/>
    </location>
</feature>
<evidence type="ECO:0000256" key="4">
    <source>
        <dbReference type="ARBA" id="ARBA00022989"/>
    </source>
</evidence>
<dbReference type="RefSeq" id="WP_167046576.1">
    <property type="nucleotide sequence ID" value="NZ_JAAOZB010000001.1"/>
</dbReference>
<keyword evidence="3 7" id="KW-0812">Transmembrane</keyword>
<dbReference type="AlphaFoldDB" id="A0A7W3JPN5"/>
<feature type="region of interest" description="Disordered" evidence="6">
    <location>
        <begin position="1"/>
        <end position="23"/>
    </location>
</feature>
<organism evidence="9 10">
    <name type="scientific">Microbacterium halimionae</name>
    <dbReference type="NCBI Taxonomy" id="1526413"/>
    <lineage>
        <taxon>Bacteria</taxon>
        <taxon>Bacillati</taxon>
        <taxon>Actinomycetota</taxon>
        <taxon>Actinomycetes</taxon>
        <taxon>Micrococcales</taxon>
        <taxon>Microbacteriaceae</taxon>
        <taxon>Microbacterium</taxon>
    </lineage>
</organism>
<dbReference type="EMBL" id="JACGWY010000003">
    <property type="protein sequence ID" value="MBA8816710.1"/>
    <property type="molecule type" value="Genomic_DNA"/>
</dbReference>
<accession>A0A7W3JPN5</accession>
<feature type="region of interest" description="Disordered" evidence="6">
    <location>
        <begin position="224"/>
        <end position="245"/>
    </location>
</feature>
<dbReference type="PANTHER" id="PTHR33885">
    <property type="entry name" value="PHAGE SHOCK PROTEIN C"/>
    <property type="match status" value="1"/>
</dbReference>
<sequence length="516" mass="54809">MTDTSTPPPPPAPEPPRPASSAPRSERFFSWVSGFGIARADGWLGGVCAGIAARIGIDPAIVRAIVVVTAIFGFPMLVLYAIAWALIPDANGTIHLRELMRGGFDPAMVGIGILTVVGLIAIFPWFAIVFTGSPPYFLDSSPLRALGTLASLVVLGAIVYFIVRGSRRSRSRSRQTRETLETNVAPASDASAPAAPTEPPAPATESADELAAWRAQHEQWRVQHDQWRHDQADAEQRARAEARSEREATAAAFAAEANERRRIQRLENPRTSGTFIVVVTGGALVIGALVSLWSAVVDPAGRDLVAAFGCFTAGLVLATSMVVAGALRRRSDFLAFLTVVMLFLGTIATIAPVTISEVNARNQYIDNTMGPWTASQDNGNMSIYVSAAGTRPTPIEVTKREGSTTIAVQEGVELDLDMMLGDDVVLSGDVVDYATGENRAIYFTVDSTSVDGAQKIDRTFAFADTAVQTTQALTLAQESGSVRITFTTDKGVPLTDTTVTGSSPTDTTTPTSEVAP</sequence>
<dbReference type="InterPro" id="IPR052027">
    <property type="entry name" value="PspC"/>
</dbReference>
<evidence type="ECO:0000313" key="10">
    <source>
        <dbReference type="Proteomes" id="UP000526083"/>
    </source>
</evidence>
<evidence type="ECO:0000256" key="3">
    <source>
        <dbReference type="ARBA" id="ARBA00022692"/>
    </source>
</evidence>
<feature type="compositionally biased region" description="Low complexity" evidence="6">
    <location>
        <begin position="185"/>
        <end position="195"/>
    </location>
</feature>
<comment type="subcellular location">
    <subcellularLocation>
        <location evidence="1">Cell membrane</location>
        <topology evidence="1">Single-pass membrane protein</topology>
    </subcellularLocation>
</comment>
<feature type="transmembrane region" description="Helical" evidence="7">
    <location>
        <begin position="64"/>
        <end position="87"/>
    </location>
</feature>
<proteinExistence type="predicted"/>
<feature type="region of interest" description="Disordered" evidence="6">
    <location>
        <begin position="493"/>
        <end position="516"/>
    </location>
</feature>
<keyword evidence="2" id="KW-1003">Cell membrane</keyword>
<reference evidence="9 10" key="1">
    <citation type="submission" date="2020-07" db="EMBL/GenBank/DDBJ databases">
        <title>Sequencing the genomes of 1000 actinobacteria strains.</title>
        <authorList>
            <person name="Klenk H.-P."/>
        </authorList>
    </citation>
    <scope>NUCLEOTIDE SEQUENCE [LARGE SCALE GENOMIC DNA]</scope>
    <source>
        <strain evidence="9 10">DSM 27576</strain>
    </source>
</reference>
<dbReference type="Proteomes" id="UP000526083">
    <property type="component" value="Unassembled WGS sequence"/>
</dbReference>
<dbReference type="GO" id="GO:0005886">
    <property type="term" value="C:plasma membrane"/>
    <property type="evidence" value="ECO:0007669"/>
    <property type="project" value="UniProtKB-SubCell"/>
</dbReference>
<evidence type="ECO:0000313" key="9">
    <source>
        <dbReference type="EMBL" id="MBA8816710.1"/>
    </source>
</evidence>
<feature type="transmembrane region" description="Helical" evidence="7">
    <location>
        <begin position="271"/>
        <end position="293"/>
    </location>
</feature>
<dbReference type="PANTHER" id="PTHR33885:SF3">
    <property type="entry name" value="PHAGE SHOCK PROTEIN C"/>
    <property type="match status" value="1"/>
</dbReference>
<protein>
    <submittedName>
        <fullName evidence="9">Phage shock protein PspC (Stress-responsive transcriptional regulator)</fullName>
    </submittedName>
</protein>
<feature type="transmembrane region" description="Helical" evidence="7">
    <location>
        <begin position="334"/>
        <end position="355"/>
    </location>
</feature>
<keyword evidence="4 7" id="KW-1133">Transmembrane helix</keyword>
<dbReference type="Pfam" id="PF04024">
    <property type="entry name" value="PspC"/>
    <property type="match status" value="1"/>
</dbReference>
<gene>
    <name evidence="9" type="ORF">FHX48_001803</name>
</gene>
<keyword evidence="10" id="KW-1185">Reference proteome</keyword>
<evidence type="ECO:0000256" key="5">
    <source>
        <dbReference type="ARBA" id="ARBA00023136"/>
    </source>
</evidence>
<feature type="compositionally biased region" description="Pro residues" evidence="6">
    <location>
        <begin position="1"/>
        <end position="18"/>
    </location>
</feature>
<evidence type="ECO:0000256" key="6">
    <source>
        <dbReference type="SAM" id="MobiDB-lite"/>
    </source>
</evidence>
<evidence type="ECO:0000256" key="1">
    <source>
        <dbReference type="ARBA" id="ARBA00004162"/>
    </source>
</evidence>
<comment type="caution">
    <text evidence="9">The sequence shown here is derived from an EMBL/GenBank/DDBJ whole genome shotgun (WGS) entry which is preliminary data.</text>
</comment>
<evidence type="ECO:0000256" key="7">
    <source>
        <dbReference type="SAM" id="Phobius"/>
    </source>
</evidence>